<evidence type="ECO:0000259" key="2">
    <source>
        <dbReference type="Pfam" id="PF20152"/>
    </source>
</evidence>
<evidence type="ECO:0000313" key="3">
    <source>
        <dbReference type="EMBL" id="PBK94377.1"/>
    </source>
</evidence>
<dbReference type="Pfam" id="PF20152">
    <property type="entry name" value="DUF6534"/>
    <property type="match status" value="1"/>
</dbReference>
<keyword evidence="1" id="KW-0472">Membrane</keyword>
<reference evidence="4" key="1">
    <citation type="journal article" date="2017" name="Nat. Ecol. Evol.">
        <title>Genome expansion and lineage-specific genetic innovations in the forest pathogenic fungi Armillaria.</title>
        <authorList>
            <person name="Sipos G."/>
            <person name="Prasanna A.N."/>
            <person name="Walter M.C."/>
            <person name="O'Connor E."/>
            <person name="Balint B."/>
            <person name="Krizsan K."/>
            <person name="Kiss B."/>
            <person name="Hess J."/>
            <person name="Varga T."/>
            <person name="Slot J."/>
            <person name="Riley R."/>
            <person name="Boka B."/>
            <person name="Rigling D."/>
            <person name="Barry K."/>
            <person name="Lee J."/>
            <person name="Mihaltcheva S."/>
            <person name="LaButti K."/>
            <person name="Lipzen A."/>
            <person name="Waldron R."/>
            <person name="Moloney N.M."/>
            <person name="Sperisen C."/>
            <person name="Kredics L."/>
            <person name="Vagvoelgyi C."/>
            <person name="Patrignani A."/>
            <person name="Fitzpatrick D."/>
            <person name="Nagy I."/>
            <person name="Doyle S."/>
            <person name="Anderson J.B."/>
            <person name="Grigoriev I.V."/>
            <person name="Gueldener U."/>
            <person name="Muensterkoetter M."/>
            <person name="Nagy L.G."/>
        </authorList>
    </citation>
    <scope>NUCLEOTIDE SEQUENCE [LARGE SCALE GENOMIC DNA]</scope>
    <source>
        <strain evidence="4">Ar21-2</strain>
    </source>
</reference>
<feature type="domain" description="DUF6534" evidence="2">
    <location>
        <begin position="193"/>
        <end position="279"/>
    </location>
</feature>
<feature type="transmembrane region" description="Helical" evidence="1">
    <location>
        <begin position="257"/>
        <end position="276"/>
    </location>
</feature>
<keyword evidence="1" id="KW-1133">Transmembrane helix</keyword>
<organism evidence="3 4">
    <name type="scientific">Armillaria gallica</name>
    <name type="common">Bulbous honey fungus</name>
    <name type="synonym">Armillaria bulbosa</name>
    <dbReference type="NCBI Taxonomy" id="47427"/>
    <lineage>
        <taxon>Eukaryota</taxon>
        <taxon>Fungi</taxon>
        <taxon>Dikarya</taxon>
        <taxon>Basidiomycota</taxon>
        <taxon>Agaricomycotina</taxon>
        <taxon>Agaricomycetes</taxon>
        <taxon>Agaricomycetidae</taxon>
        <taxon>Agaricales</taxon>
        <taxon>Marasmiineae</taxon>
        <taxon>Physalacriaceae</taxon>
        <taxon>Armillaria</taxon>
    </lineage>
</organism>
<feature type="transmembrane region" description="Helical" evidence="1">
    <location>
        <begin position="148"/>
        <end position="167"/>
    </location>
</feature>
<dbReference type="InParanoid" id="A0A2H3DZ57"/>
<proteinExistence type="predicted"/>
<dbReference type="PANTHER" id="PTHR40465:SF1">
    <property type="entry name" value="DUF6534 DOMAIN-CONTAINING PROTEIN"/>
    <property type="match status" value="1"/>
</dbReference>
<name>A0A2H3DZ57_ARMGA</name>
<dbReference type="EMBL" id="KZ293654">
    <property type="protein sequence ID" value="PBK94377.1"/>
    <property type="molecule type" value="Genomic_DNA"/>
</dbReference>
<protein>
    <recommendedName>
        <fullName evidence="2">DUF6534 domain-containing protein</fullName>
    </recommendedName>
</protein>
<dbReference type="OrthoDB" id="3270417at2759"/>
<dbReference type="InterPro" id="IPR045339">
    <property type="entry name" value="DUF6534"/>
</dbReference>
<keyword evidence="4" id="KW-1185">Reference proteome</keyword>
<dbReference type="Proteomes" id="UP000217790">
    <property type="component" value="Unassembled WGS sequence"/>
</dbReference>
<feature type="transmembrane region" description="Helical" evidence="1">
    <location>
        <begin position="187"/>
        <end position="208"/>
    </location>
</feature>
<evidence type="ECO:0000313" key="4">
    <source>
        <dbReference type="Proteomes" id="UP000217790"/>
    </source>
</evidence>
<dbReference type="PANTHER" id="PTHR40465">
    <property type="entry name" value="CHROMOSOME 1, WHOLE GENOME SHOTGUN SEQUENCE"/>
    <property type="match status" value="1"/>
</dbReference>
<accession>A0A2H3DZ57</accession>
<gene>
    <name evidence="3" type="ORF">ARMGADRAFT_1079062</name>
</gene>
<sequence length="335" mass="37315">MSKTDSSPNRRNIWRTLVISVRAKPAPSAHFTTNIHGLDNCGCLWVPIGPKASAEAIFVRSALIRTLDKCFLNEMRIPLEGRIQSSAHWVPSGSAIPAGAMDFNGVLQYNSRIMKWQLVLNDILPVYIQGLYALRLWQRAWTELSQNYHFVPLAIVASLGTAIYVVYHTYIASNIASDSSLKIWNHNFFSTIAVTDLIIAIPMFYYLHKSRTIILAPSTAIVLLRLLRLVLMSGLATSACSLLTLISYILWPQSLAFLGIHFVLSKFYINSLLAMLNSRLKHHSTSQSTENEANSLPTVLRITPLSSACDVSKTNISIPLPDKLDPSKEAFDCQV</sequence>
<dbReference type="OMA" id="LNEMRIP"/>
<keyword evidence="1" id="KW-0812">Transmembrane</keyword>
<evidence type="ECO:0000256" key="1">
    <source>
        <dbReference type="SAM" id="Phobius"/>
    </source>
</evidence>
<feature type="transmembrane region" description="Helical" evidence="1">
    <location>
        <begin position="229"/>
        <end position="251"/>
    </location>
</feature>
<dbReference type="AlphaFoldDB" id="A0A2H3DZ57"/>